<reference evidence="4 5" key="1">
    <citation type="journal article" date="2013" name="Nature">
        <title>Insights into bilaterian evolution from three spiralian genomes.</title>
        <authorList>
            <person name="Simakov O."/>
            <person name="Marletaz F."/>
            <person name="Cho S.J."/>
            <person name="Edsinger-Gonzales E."/>
            <person name="Havlak P."/>
            <person name="Hellsten U."/>
            <person name="Kuo D.H."/>
            <person name="Larsson T."/>
            <person name="Lv J."/>
            <person name="Arendt D."/>
            <person name="Savage R."/>
            <person name="Osoegawa K."/>
            <person name="de Jong P."/>
            <person name="Grimwood J."/>
            <person name="Chapman J.A."/>
            <person name="Shapiro H."/>
            <person name="Aerts A."/>
            <person name="Otillar R.P."/>
            <person name="Terry A.Y."/>
            <person name="Boore J.L."/>
            <person name="Grigoriev I.V."/>
            <person name="Lindberg D.R."/>
            <person name="Seaver E.C."/>
            <person name="Weisblat D.A."/>
            <person name="Putnam N.H."/>
            <person name="Rokhsar D.S."/>
        </authorList>
    </citation>
    <scope>NUCLEOTIDE SEQUENCE [LARGE SCALE GENOMIC DNA]</scope>
</reference>
<dbReference type="AlphaFoldDB" id="V3Z0T0"/>
<name>V3Z0T0_LOTGI</name>
<feature type="domain" description="CCDC81 HU" evidence="3">
    <location>
        <begin position="104"/>
        <end position="178"/>
    </location>
</feature>
<organism evidence="4 5">
    <name type="scientific">Lottia gigantea</name>
    <name type="common">Giant owl limpet</name>
    <dbReference type="NCBI Taxonomy" id="225164"/>
    <lineage>
        <taxon>Eukaryota</taxon>
        <taxon>Metazoa</taxon>
        <taxon>Spiralia</taxon>
        <taxon>Lophotrochozoa</taxon>
        <taxon>Mollusca</taxon>
        <taxon>Gastropoda</taxon>
        <taxon>Patellogastropoda</taxon>
        <taxon>Lottioidea</taxon>
        <taxon>Lottiidae</taxon>
        <taxon>Lottia</taxon>
    </lineage>
</organism>
<dbReference type="InterPro" id="IPR026295">
    <property type="entry name" value="CCD81"/>
</dbReference>
<gene>
    <name evidence="4" type="ORF">LOTGIDRAFT_229612</name>
</gene>
<evidence type="ECO:0008006" key="6">
    <source>
        <dbReference type="Google" id="ProtNLM"/>
    </source>
</evidence>
<dbReference type="OrthoDB" id="125906at2759"/>
<dbReference type="PANTHER" id="PTHR14362">
    <property type="entry name" value="COILED-COIL DOMAIN-CONTAINING PROTEIN 81"/>
    <property type="match status" value="1"/>
</dbReference>
<dbReference type="HOGENOM" id="CLU_020603_0_0_1"/>
<protein>
    <recommendedName>
        <fullName evidence="6">CCDC81 HU domain-containing protein</fullName>
    </recommendedName>
</protein>
<keyword evidence="1" id="KW-0175">Coiled coil</keyword>
<proteinExistence type="predicted"/>
<dbReference type="OMA" id="QCEKYPR"/>
<dbReference type="KEGG" id="lgi:LOTGIDRAFT_229612"/>
<evidence type="ECO:0000259" key="3">
    <source>
        <dbReference type="Pfam" id="PF18289"/>
    </source>
</evidence>
<dbReference type="PANTHER" id="PTHR14362:SF2">
    <property type="entry name" value="COILED-COIL DOMAIN-CONTAINING PROTEIN 81"/>
    <property type="match status" value="1"/>
</dbReference>
<evidence type="ECO:0000313" key="4">
    <source>
        <dbReference type="EMBL" id="ESO84113.1"/>
    </source>
</evidence>
<accession>V3Z0T0</accession>
<evidence type="ECO:0000256" key="1">
    <source>
        <dbReference type="SAM" id="Coils"/>
    </source>
</evidence>
<sequence>MTELMQGLLAEAKNGRFSSIRDTISEDDISSVWENAAAFIDKQMSQQKGVNIPNLGVFTFSQKKLDIGNNKFVLIQRPVFNISEKFAQTHGLHFTKYYVPGQIPVVPLNYSSLSYESPFDRDTVESCIRETLNAVNRALSNKKNVEILFNGIGRLSIRESRVKMKFFKEFINHCDGSGKLIDSLQNRPGTLDSVMSDRSLQSRATTSNTLVLPKITSSQQINNLAPLPEQVEEFNDPALEYNPLSSDIPVRDEDDMAITPTDDPIPDPVTDTDVILGMPDPVQGDFNTDHAITNILNTGEIEPTNDTYTGEDVQPLPNVLEEENRLLGPMSVRSGSRQTMALPKATGVSSFEDLLPSTLSPTYNQIPPTPLVAKSCPGPAFLGETDGFFPPRTPLNKILSPPHLEPLHRVRSAELVGEMREVAFAENTKPMSACGHSNAGQEICYLCHQRSSRNIPVSFDTERKRREEEENSLLREYQALKDGEDMLREQEKLMSKRNDLQKIAAFNLGVADAVITAKKHRDTDFHRSYVFQKRPLTPSRFPKQDAYNRELQKQVELKEKNRSSQKADTDFLERLEQVQLAEDLAAQREQYLKNKYQQQDSYKKSLETQLQFKPQPLQGSHEDGEVFGLNDINNEKMAERRRRAYDLFREQQDLVAQKKRDAILRRLAEQEEEEEVLKKTKQELTEDRGHRHSRRFTIRRELEGDWFKAAQSKRAHELQDRLSNLNPGMLVHEQCDKYKRCKKCQRKITNHGESNIWGESRYIPGSRLMV</sequence>
<evidence type="ECO:0000259" key="2">
    <source>
        <dbReference type="Pfam" id="PF14908"/>
    </source>
</evidence>
<dbReference type="EMBL" id="KB203566">
    <property type="protein sequence ID" value="ESO84113.1"/>
    <property type="molecule type" value="Genomic_DNA"/>
</dbReference>
<dbReference type="GO" id="GO:0005815">
    <property type="term" value="C:microtubule organizing center"/>
    <property type="evidence" value="ECO:0007669"/>
    <property type="project" value="TreeGrafter"/>
</dbReference>
<dbReference type="InterPro" id="IPR028034">
    <property type="entry name" value="HU-CCDC81"/>
</dbReference>
<feature type="domain" description="CCDC81 HU" evidence="2">
    <location>
        <begin position="7"/>
        <end position="93"/>
    </location>
</feature>
<dbReference type="GeneID" id="20248059"/>
<feature type="coiled-coil region" evidence="1">
    <location>
        <begin position="660"/>
        <end position="687"/>
    </location>
</feature>
<keyword evidence="5" id="KW-1185">Reference proteome</keyword>
<dbReference type="InterPro" id="IPR040673">
    <property type="entry name" value="CCDC81_HU_dom_2"/>
</dbReference>
<dbReference type="Pfam" id="PF14908">
    <property type="entry name" value="HU-CCDC81_euk_1"/>
    <property type="match status" value="1"/>
</dbReference>
<dbReference type="Pfam" id="PF18289">
    <property type="entry name" value="HU-CCDC81_euk_2"/>
    <property type="match status" value="1"/>
</dbReference>
<dbReference type="Proteomes" id="UP000030746">
    <property type="component" value="Unassembled WGS sequence"/>
</dbReference>
<dbReference type="CTD" id="20248059"/>
<dbReference type="RefSeq" id="XP_009065240.1">
    <property type="nucleotide sequence ID" value="XM_009066992.1"/>
</dbReference>
<evidence type="ECO:0000313" key="5">
    <source>
        <dbReference type="Proteomes" id="UP000030746"/>
    </source>
</evidence>